<dbReference type="InterPro" id="IPR036691">
    <property type="entry name" value="Endo/exonu/phosph_ase_sf"/>
</dbReference>
<dbReference type="Gramene" id="RZC65314">
    <property type="protein sequence ID" value="RZC65314"/>
    <property type="gene ID" value="C5167_009007"/>
</dbReference>
<protein>
    <recommendedName>
        <fullName evidence="4">Endonuclease/exonuclease/phosphatase domain-containing protein</fullName>
    </recommendedName>
</protein>
<dbReference type="SUPFAM" id="SSF56219">
    <property type="entry name" value="DNase I-like"/>
    <property type="match status" value="1"/>
</dbReference>
<evidence type="ECO:0008006" key="4">
    <source>
        <dbReference type="Google" id="ProtNLM"/>
    </source>
</evidence>
<dbReference type="AlphaFoldDB" id="A0A4Y7JW45"/>
<dbReference type="Proteomes" id="UP000316621">
    <property type="component" value="Chromosome 6"/>
</dbReference>
<dbReference type="EMBL" id="CM010720">
    <property type="protein sequence ID" value="RZC65314.1"/>
    <property type="molecule type" value="Genomic_DNA"/>
</dbReference>
<dbReference type="Gene3D" id="3.60.10.10">
    <property type="entry name" value="Endonuclease/exonuclease/phosphatase"/>
    <property type="match status" value="1"/>
</dbReference>
<evidence type="ECO:0000256" key="1">
    <source>
        <dbReference type="SAM" id="MobiDB-lite"/>
    </source>
</evidence>
<dbReference type="PANTHER" id="PTHR33710:SF54">
    <property type="entry name" value="NON-LTR RETROELEMENT REVERSE TRANSCRIPTASE"/>
    <property type="match status" value="1"/>
</dbReference>
<name>A0A4Y7JW45_PAPSO</name>
<dbReference type="PANTHER" id="PTHR33710">
    <property type="entry name" value="BNAC02G09200D PROTEIN"/>
    <property type="match status" value="1"/>
</dbReference>
<accession>A0A4Y7JW45</accession>
<evidence type="ECO:0000313" key="2">
    <source>
        <dbReference type="EMBL" id="RZC65314.1"/>
    </source>
</evidence>
<evidence type="ECO:0000313" key="3">
    <source>
        <dbReference type="Proteomes" id="UP000316621"/>
    </source>
</evidence>
<organism evidence="2 3">
    <name type="scientific">Papaver somniferum</name>
    <name type="common">Opium poppy</name>
    <dbReference type="NCBI Taxonomy" id="3469"/>
    <lineage>
        <taxon>Eukaryota</taxon>
        <taxon>Viridiplantae</taxon>
        <taxon>Streptophyta</taxon>
        <taxon>Embryophyta</taxon>
        <taxon>Tracheophyta</taxon>
        <taxon>Spermatophyta</taxon>
        <taxon>Magnoliopsida</taxon>
        <taxon>Ranunculales</taxon>
        <taxon>Papaveraceae</taxon>
        <taxon>Papaveroideae</taxon>
        <taxon>Papaver</taxon>
    </lineage>
</organism>
<reference evidence="2 3" key="1">
    <citation type="journal article" date="2018" name="Science">
        <title>The opium poppy genome and morphinan production.</title>
        <authorList>
            <person name="Guo L."/>
            <person name="Winzer T."/>
            <person name="Yang X."/>
            <person name="Li Y."/>
            <person name="Ning Z."/>
            <person name="He Z."/>
            <person name="Teodor R."/>
            <person name="Lu Y."/>
            <person name="Bowser T.A."/>
            <person name="Graham I.A."/>
            <person name="Ye K."/>
        </authorList>
    </citation>
    <scope>NUCLEOTIDE SEQUENCE [LARGE SCALE GENOMIC DNA]</scope>
    <source>
        <strain evidence="3">cv. HN1</strain>
        <tissue evidence="2">Leaves</tissue>
    </source>
</reference>
<gene>
    <name evidence="2" type="ORF">C5167_009007</name>
</gene>
<keyword evidence="3" id="KW-1185">Reference proteome</keyword>
<dbReference type="OMA" id="HERIKDW"/>
<dbReference type="STRING" id="3469.A0A4Y7JW45"/>
<proteinExistence type="predicted"/>
<sequence length="125" mass="14130">MKSFLEMESSTATLKHRSKQEMDSMSETFITFMYGNPKKHERIKDWICIEDLADQIDAPWLINGDLNVTLSAAKKYGGAPFQQDSITNITSIIDSCGLVDLGFIGPVFTWSNKQDSHVRIQARLD</sequence>
<feature type="region of interest" description="Disordered" evidence="1">
    <location>
        <begin position="1"/>
        <end position="20"/>
    </location>
</feature>